<proteinExistence type="predicted"/>
<feature type="compositionally biased region" description="Basic and acidic residues" evidence="1">
    <location>
        <begin position="72"/>
        <end position="93"/>
    </location>
</feature>
<organism evidence="2">
    <name type="scientific">Cacopsylla melanoneura</name>
    <dbReference type="NCBI Taxonomy" id="428564"/>
    <lineage>
        <taxon>Eukaryota</taxon>
        <taxon>Metazoa</taxon>
        <taxon>Ecdysozoa</taxon>
        <taxon>Arthropoda</taxon>
        <taxon>Hexapoda</taxon>
        <taxon>Insecta</taxon>
        <taxon>Pterygota</taxon>
        <taxon>Neoptera</taxon>
        <taxon>Paraneoptera</taxon>
        <taxon>Hemiptera</taxon>
        <taxon>Sternorrhyncha</taxon>
        <taxon>Psylloidea</taxon>
        <taxon>Psyllidae</taxon>
        <taxon>Psyllinae</taxon>
        <taxon>Cacopsylla</taxon>
    </lineage>
</organism>
<reference evidence="2" key="1">
    <citation type="submission" date="2021-05" db="EMBL/GenBank/DDBJ databases">
        <authorList>
            <person name="Alioto T."/>
            <person name="Alioto T."/>
            <person name="Gomez Garrido J."/>
        </authorList>
    </citation>
    <scope>NUCLEOTIDE SEQUENCE</scope>
</reference>
<accession>A0A8D8ZBV4</accession>
<evidence type="ECO:0000313" key="2">
    <source>
        <dbReference type="EMBL" id="CAG6744129.1"/>
    </source>
</evidence>
<dbReference type="EMBL" id="HBUF01460247">
    <property type="protein sequence ID" value="CAG6744129.1"/>
    <property type="molecule type" value="Transcribed_RNA"/>
</dbReference>
<feature type="region of interest" description="Disordered" evidence="1">
    <location>
        <begin position="72"/>
        <end position="98"/>
    </location>
</feature>
<protein>
    <submittedName>
        <fullName evidence="2">Uncharacterized protein</fullName>
    </submittedName>
</protein>
<sequence>MHKNMLQKNMIHRDMIQKNMIHKKMLQKNMMHKNMLQKQIKCRYEDRNESNEPIETEDLTKNNLEHGVKNINDRHEDEEDVRKNELASTEERTNTNMGENDSIIHQKTKEPKKKILEYDENLNYRLEKEDGRLGENEKLTEKNLALDDSRIDESIPYLHLKVYAHKSYDRAVQPSPHPPKIHLQTGKTKHAKVALEKPKIKGLNQDRTAVNILINAEQLKTMNKCMVNDTLKVPSYLILTPTSTTNHQDPKELCHSSANYCPVENNYQPIQPVSSATKKNNRKDNNEVHILNPHQLSKIIDLLETLPESVIIITKPGKKEKHTEVVSAKQSESETLKTSGENTFKQEGPIQVVSNHCSTQQKGGNDRYTPYDEAFGTTCGKEIMCEKPTGKGTRKQKFQDMADSCTMDCPFPTLCSAYQSLFNKTMEKLQEKSWQNQRGLTEEQKQIYFGKIPSLMDQYTVS</sequence>
<evidence type="ECO:0000256" key="1">
    <source>
        <dbReference type="SAM" id="MobiDB-lite"/>
    </source>
</evidence>
<dbReference type="AlphaFoldDB" id="A0A8D8ZBV4"/>
<name>A0A8D8ZBV4_9HEMI</name>